<evidence type="ECO:0000313" key="1">
    <source>
        <dbReference type="EMBL" id="PRC91981.1"/>
    </source>
</evidence>
<sequence length="63" mass="7408">MHLQTGDEIGFELGKLVNHAEMRPQQEFDENNRNGISADALALQPSCRRKFLHFRARRFYLFS</sequence>
<keyword evidence="2" id="KW-1185">Reference proteome</keyword>
<evidence type="ECO:0000313" key="2">
    <source>
        <dbReference type="Proteomes" id="UP000237839"/>
    </source>
</evidence>
<proteinExistence type="predicted"/>
<accession>A0A2S9GWA2</accession>
<comment type="caution">
    <text evidence="1">The sequence shown here is derived from an EMBL/GenBank/DDBJ whole genome shotgun (WGS) entry which is preliminary data.</text>
</comment>
<dbReference type="Proteomes" id="UP000237839">
    <property type="component" value="Unassembled WGS sequence"/>
</dbReference>
<name>A0A2S9GWA2_9BURK</name>
<reference evidence="1 2" key="1">
    <citation type="submission" date="2018-02" db="EMBL/GenBank/DDBJ databases">
        <title>Solimicrobium silvestre gen. nov., sp. nov., isolated from alpine forest soil.</title>
        <authorList>
            <person name="Margesin R."/>
            <person name="Albuquerque L."/>
            <person name="Zhang D.-C."/>
            <person name="Froufe H.J.C."/>
            <person name="Severino R."/>
            <person name="Roxo I."/>
            <person name="Egas C."/>
            <person name="Da Costa M.S."/>
        </authorList>
    </citation>
    <scope>NUCLEOTIDE SEQUENCE [LARGE SCALE GENOMIC DNA]</scope>
    <source>
        <strain evidence="1 2">S20-91</strain>
    </source>
</reference>
<dbReference type="RefSeq" id="WP_105533073.1">
    <property type="nucleotide sequence ID" value="NZ_PUGF01000017.1"/>
</dbReference>
<organism evidence="1 2">
    <name type="scientific">Solimicrobium silvestre</name>
    <dbReference type="NCBI Taxonomy" id="2099400"/>
    <lineage>
        <taxon>Bacteria</taxon>
        <taxon>Pseudomonadati</taxon>
        <taxon>Pseudomonadota</taxon>
        <taxon>Betaproteobacteria</taxon>
        <taxon>Burkholderiales</taxon>
        <taxon>Oxalobacteraceae</taxon>
        <taxon>Solimicrobium</taxon>
    </lineage>
</organism>
<protein>
    <submittedName>
        <fullName evidence="1">Uncharacterized protein</fullName>
    </submittedName>
</protein>
<dbReference type="EMBL" id="PUGF01000017">
    <property type="protein sequence ID" value="PRC91981.1"/>
    <property type="molecule type" value="Genomic_DNA"/>
</dbReference>
<gene>
    <name evidence="1" type="ORF">S2091_3323</name>
</gene>
<dbReference type="AlphaFoldDB" id="A0A2S9GWA2"/>